<dbReference type="InterPro" id="IPR036047">
    <property type="entry name" value="F-box-like_dom_sf"/>
</dbReference>
<dbReference type="SUPFAM" id="SSF52047">
    <property type="entry name" value="RNI-like"/>
    <property type="match status" value="1"/>
</dbReference>
<dbReference type="Proteomes" id="UP000886523">
    <property type="component" value="Unassembled WGS sequence"/>
</dbReference>
<protein>
    <recommendedName>
        <fullName evidence="3">F-box domain-containing protein</fullName>
    </recommendedName>
</protein>
<dbReference type="Gene3D" id="3.80.10.10">
    <property type="entry name" value="Ribonuclease Inhibitor"/>
    <property type="match status" value="1"/>
</dbReference>
<evidence type="ECO:0000313" key="2">
    <source>
        <dbReference type="Proteomes" id="UP000886523"/>
    </source>
</evidence>
<dbReference type="OrthoDB" id="2856616at2759"/>
<dbReference type="AlphaFoldDB" id="A0A9P6AI93"/>
<proteinExistence type="predicted"/>
<gene>
    <name evidence="1" type="ORF">BS47DRAFT_493921</name>
</gene>
<reference evidence="1" key="1">
    <citation type="journal article" date="2020" name="Nat. Commun.">
        <title>Large-scale genome sequencing of mycorrhizal fungi provides insights into the early evolution of symbiotic traits.</title>
        <authorList>
            <person name="Miyauchi S."/>
            <person name="Kiss E."/>
            <person name="Kuo A."/>
            <person name="Drula E."/>
            <person name="Kohler A."/>
            <person name="Sanchez-Garcia M."/>
            <person name="Morin E."/>
            <person name="Andreopoulos B."/>
            <person name="Barry K.W."/>
            <person name="Bonito G."/>
            <person name="Buee M."/>
            <person name="Carver A."/>
            <person name="Chen C."/>
            <person name="Cichocki N."/>
            <person name="Clum A."/>
            <person name="Culley D."/>
            <person name="Crous P.W."/>
            <person name="Fauchery L."/>
            <person name="Girlanda M."/>
            <person name="Hayes R.D."/>
            <person name="Keri Z."/>
            <person name="LaButti K."/>
            <person name="Lipzen A."/>
            <person name="Lombard V."/>
            <person name="Magnuson J."/>
            <person name="Maillard F."/>
            <person name="Murat C."/>
            <person name="Nolan M."/>
            <person name="Ohm R.A."/>
            <person name="Pangilinan J."/>
            <person name="Pereira M.F."/>
            <person name="Perotto S."/>
            <person name="Peter M."/>
            <person name="Pfister S."/>
            <person name="Riley R."/>
            <person name="Sitrit Y."/>
            <person name="Stielow J.B."/>
            <person name="Szollosi G."/>
            <person name="Zifcakova L."/>
            <person name="Stursova M."/>
            <person name="Spatafora J.W."/>
            <person name="Tedersoo L."/>
            <person name="Vaario L.M."/>
            <person name="Yamada A."/>
            <person name="Yan M."/>
            <person name="Wang P."/>
            <person name="Xu J."/>
            <person name="Bruns T."/>
            <person name="Baldrian P."/>
            <person name="Vilgalys R."/>
            <person name="Dunand C."/>
            <person name="Henrissat B."/>
            <person name="Grigoriev I.V."/>
            <person name="Hibbett D."/>
            <person name="Nagy L.G."/>
            <person name="Martin F.M."/>
        </authorList>
    </citation>
    <scope>NUCLEOTIDE SEQUENCE</scope>
    <source>
        <strain evidence="1">UP504</strain>
    </source>
</reference>
<accession>A0A9P6AI93</accession>
<evidence type="ECO:0008006" key="3">
    <source>
        <dbReference type="Google" id="ProtNLM"/>
    </source>
</evidence>
<evidence type="ECO:0000313" key="1">
    <source>
        <dbReference type="EMBL" id="KAF9505829.1"/>
    </source>
</evidence>
<keyword evidence="2" id="KW-1185">Reference proteome</keyword>
<organism evidence="1 2">
    <name type="scientific">Hydnum rufescens UP504</name>
    <dbReference type="NCBI Taxonomy" id="1448309"/>
    <lineage>
        <taxon>Eukaryota</taxon>
        <taxon>Fungi</taxon>
        <taxon>Dikarya</taxon>
        <taxon>Basidiomycota</taxon>
        <taxon>Agaricomycotina</taxon>
        <taxon>Agaricomycetes</taxon>
        <taxon>Cantharellales</taxon>
        <taxon>Hydnaceae</taxon>
        <taxon>Hydnum</taxon>
    </lineage>
</organism>
<sequence>MFIGERAHKTVQSHAGVRLIRSAASKLRVHRLIAKSRDPDSLNVLRQQNAQAAIHTLPNEIISDILVFTIAVGQKDEKSFQRGVLSQKNRFACMRVCTMWRDLIITTPQAWAILPHINGFTSPRWTRLCLERSKNVDLDIALSDPGDHDRAQRNLQRTLDMIIPRLDQCGTLSILFRTRPLASFFPLPKPMSRLRSLGLICPQFTLPHGVSLVDETSQCVLRVLVIWALHLPTSLFEHLNTRFITDLHLTSITGIPHHVLDIINNSPSIQKLFLGEERCTSEFAPEPVAVAVHTPHLVTLCFSGCTLLQHLKAWTAPQLLELTLSARSRPFCFGPEDAFHFPVLQALSVGSVDANDENLHILYKILHSHPSLTNLHIPCDAGLYNVVFRPLLISPLMPNLRTLYVVARSHGYTDALIYLRHLLDRRPDIRVTLVNGGKIPKQFWPGHAAANLESDFPARVSIKA</sequence>
<comment type="caution">
    <text evidence="1">The sequence shown here is derived from an EMBL/GenBank/DDBJ whole genome shotgun (WGS) entry which is preliminary data.</text>
</comment>
<name>A0A9P6AI93_9AGAM</name>
<dbReference type="InterPro" id="IPR032675">
    <property type="entry name" value="LRR_dom_sf"/>
</dbReference>
<dbReference type="EMBL" id="MU129135">
    <property type="protein sequence ID" value="KAF9505829.1"/>
    <property type="molecule type" value="Genomic_DNA"/>
</dbReference>
<dbReference type="SUPFAM" id="SSF81383">
    <property type="entry name" value="F-box domain"/>
    <property type="match status" value="1"/>
</dbReference>